<name>A0A5J5LJJ4_HALHI</name>
<dbReference type="PANTHER" id="PTHR12526:SF630">
    <property type="entry name" value="GLYCOSYLTRANSFERASE"/>
    <property type="match status" value="1"/>
</dbReference>
<reference evidence="2 3" key="1">
    <citation type="submission" date="2018-11" db="EMBL/GenBank/DDBJ databases">
        <title>Genomic analysis of Haloarcula hispanica CBA1121.</title>
        <authorList>
            <person name="Kim Y.B."/>
            <person name="Roh S.W."/>
        </authorList>
    </citation>
    <scope>NUCLEOTIDE SEQUENCE [LARGE SCALE GENOMIC DNA]</scope>
    <source>
        <strain evidence="2 3">CBA1121</strain>
    </source>
</reference>
<organism evidence="2 3">
    <name type="scientific">Haloarcula hispanica</name>
    <dbReference type="NCBI Taxonomy" id="51589"/>
    <lineage>
        <taxon>Archaea</taxon>
        <taxon>Methanobacteriati</taxon>
        <taxon>Methanobacteriota</taxon>
        <taxon>Stenosarchaea group</taxon>
        <taxon>Halobacteria</taxon>
        <taxon>Halobacteriales</taxon>
        <taxon>Haloarculaceae</taxon>
        <taxon>Haloarcula</taxon>
    </lineage>
</organism>
<dbReference type="InterPro" id="IPR001296">
    <property type="entry name" value="Glyco_trans_1"/>
</dbReference>
<dbReference type="Gene3D" id="3.40.50.2000">
    <property type="entry name" value="Glycogen Phosphorylase B"/>
    <property type="match status" value="2"/>
</dbReference>
<dbReference type="AlphaFoldDB" id="A0A5J5LJJ4"/>
<feature type="domain" description="Glycosyl transferase family 1" evidence="1">
    <location>
        <begin position="207"/>
        <end position="368"/>
    </location>
</feature>
<dbReference type="Pfam" id="PF00534">
    <property type="entry name" value="Glycos_transf_1"/>
    <property type="match status" value="1"/>
</dbReference>
<keyword evidence="2" id="KW-0808">Transferase</keyword>
<dbReference type="PANTHER" id="PTHR12526">
    <property type="entry name" value="GLYCOSYLTRANSFERASE"/>
    <property type="match status" value="1"/>
</dbReference>
<dbReference type="CDD" id="cd03801">
    <property type="entry name" value="GT4_PimA-like"/>
    <property type="match status" value="1"/>
</dbReference>
<evidence type="ECO:0000313" key="3">
    <source>
        <dbReference type="Proteomes" id="UP000326244"/>
    </source>
</evidence>
<dbReference type="RefSeq" id="WP_151103258.1">
    <property type="nucleotide sequence ID" value="NZ_RQWK01000001.1"/>
</dbReference>
<proteinExistence type="predicted"/>
<dbReference type="Proteomes" id="UP000326244">
    <property type="component" value="Unassembled WGS sequence"/>
</dbReference>
<sequence>MSGVDTAQRTTVLFTTSMNLSGTSGGNIATREMIAAIGELPHIDLLLICPRPSAQLPDSVSTVISDVWFLPQKESGSISWHAKAQLPMLKNLLTALTSYDIDVVTSRVGPTTIFPPVVTTLSNTEYNILVRGMVSRNLKFKRVIDLILRLNAVSSDASYVAYNEIKSLVDSYRLPSQSPSVVVPNGVNPDKFQPVDKDVARSELDIAFDPDEFVIGFVGSVKQRHSIRPLIKSLQSLPDEPSLTALIVGSGPLVDELVRLTEDLDISDKVTFTGFVPHESVNRYISACDVLYGVVSPANPSNPIKCYEYLSCERPIITTDVPEFEFVGQHDLGAFVESPTPDAIANCIKEFMQMDEKNIEKMGERGREYVMDNHTWEIAAKRIIDDNSA</sequence>
<dbReference type="EMBL" id="RQWK01000001">
    <property type="protein sequence ID" value="KAA9409526.1"/>
    <property type="molecule type" value="Genomic_DNA"/>
</dbReference>
<gene>
    <name evidence="2" type="ORF">EGO51_06840</name>
</gene>
<accession>A0A5J5LJJ4</accession>
<evidence type="ECO:0000259" key="1">
    <source>
        <dbReference type="Pfam" id="PF00534"/>
    </source>
</evidence>
<dbReference type="GO" id="GO:0016757">
    <property type="term" value="F:glycosyltransferase activity"/>
    <property type="evidence" value="ECO:0007669"/>
    <property type="project" value="InterPro"/>
</dbReference>
<comment type="caution">
    <text evidence="2">The sequence shown here is derived from an EMBL/GenBank/DDBJ whole genome shotgun (WGS) entry which is preliminary data.</text>
</comment>
<dbReference type="SUPFAM" id="SSF53756">
    <property type="entry name" value="UDP-Glycosyltransferase/glycogen phosphorylase"/>
    <property type="match status" value="1"/>
</dbReference>
<protein>
    <submittedName>
        <fullName evidence="2">Glycosyltransferase family 1 protein</fullName>
    </submittedName>
</protein>
<evidence type="ECO:0000313" key="2">
    <source>
        <dbReference type="EMBL" id="KAA9409526.1"/>
    </source>
</evidence>